<dbReference type="OrthoDB" id="5242306at2"/>
<dbReference type="PANTHER" id="PTHR23028">
    <property type="entry name" value="ACETYLTRANSFERASE"/>
    <property type="match status" value="1"/>
</dbReference>
<gene>
    <name evidence="3" type="ORF">CLAC_11600</name>
</gene>
<dbReference type="Pfam" id="PF01757">
    <property type="entry name" value="Acyl_transf_3"/>
    <property type="match status" value="1"/>
</dbReference>
<dbReference type="PANTHER" id="PTHR23028:SF53">
    <property type="entry name" value="ACYL_TRANSF_3 DOMAIN-CONTAINING PROTEIN"/>
    <property type="match status" value="1"/>
</dbReference>
<keyword evidence="1" id="KW-1133">Transmembrane helix</keyword>
<keyword evidence="1" id="KW-0812">Transmembrane</keyword>
<dbReference type="Proteomes" id="UP000058446">
    <property type="component" value="Chromosome"/>
</dbReference>
<feature type="transmembrane region" description="Helical" evidence="1">
    <location>
        <begin position="360"/>
        <end position="381"/>
    </location>
</feature>
<dbReference type="GO" id="GO:0016747">
    <property type="term" value="F:acyltransferase activity, transferring groups other than amino-acyl groups"/>
    <property type="evidence" value="ECO:0007669"/>
    <property type="project" value="InterPro"/>
</dbReference>
<evidence type="ECO:0000313" key="4">
    <source>
        <dbReference type="Proteomes" id="UP000058446"/>
    </source>
</evidence>
<evidence type="ECO:0000313" key="3">
    <source>
        <dbReference type="EMBL" id="ALA68213.1"/>
    </source>
</evidence>
<dbReference type="AlphaFoldDB" id="A0A0K2H2N2"/>
<feature type="transmembrane region" description="Helical" evidence="1">
    <location>
        <begin position="53"/>
        <end position="73"/>
    </location>
</feature>
<proteinExistence type="predicted"/>
<accession>A0A0K2H2N2</accession>
<feature type="transmembrane region" description="Helical" evidence="1">
    <location>
        <begin position="335"/>
        <end position="354"/>
    </location>
</feature>
<organism evidence="3 4">
    <name type="scientific">Corynebacterium lactis RW2-5</name>
    <dbReference type="NCBI Taxonomy" id="1408189"/>
    <lineage>
        <taxon>Bacteria</taxon>
        <taxon>Bacillati</taxon>
        <taxon>Actinomycetota</taxon>
        <taxon>Actinomycetes</taxon>
        <taxon>Mycobacteriales</taxon>
        <taxon>Corynebacteriaceae</taxon>
        <taxon>Corynebacterium</taxon>
    </lineage>
</organism>
<feature type="transmembrane region" description="Helical" evidence="1">
    <location>
        <begin position="265"/>
        <end position="281"/>
    </location>
</feature>
<evidence type="ECO:0000259" key="2">
    <source>
        <dbReference type="Pfam" id="PF01757"/>
    </source>
</evidence>
<dbReference type="KEGG" id="clw:CLAC_11600"/>
<dbReference type="GO" id="GO:0009103">
    <property type="term" value="P:lipopolysaccharide biosynthetic process"/>
    <property type="evidence" value="ECO:0007669"/>
    <property type="project" value="TreeGrafter"/>
</dbReference>
<dbReference type="GO" id="GO:0016020">
    <property type="term" value="C:membrane"/>
    <property type="evidence" value="ECO:0007669"/>
    <property type="project" value="TreeGrafter"/>
</dbReference>
<feature type="transmembrane region" description="Helical" evidence="1">
    <location>
        <begin position="293"/>
        <end position="314"/>
    </location>
</feature>
<keyword evidence="4" id="KW-1185">Reference proteome</keyword>
<dbReference type="PATRIC" id="fig|1408189.4.peg.2341"/>
<feature type="transmembrane region" description="Helical" evidence="1">
    <location>
        <begin position="223"/>
        <end position="244"/>
    </location>
</feature>
<feature type="transmembrane region" description="Helical" evidence="1">
    <location>
        <begin position="159"/>
        <end position="179"/>
    </location>
</feature>
<keyword evidence="1" id="KW-0472">Membrane</keyword>
<evidence type="ECO:0000256" key="1">
    <source>
        <dbReference type="SAM" id="Phobius"/>
    </source>
</evidence>
<name>A0A0K2H2N2_9CORY</name>
<dbReference type="STRING" id="1408189.CLAC_11600"/>
<feature type="transmembrane region" description="Helical" evidence="1">
    <location>
        <begin position="191"/>
        <end position="208"/>
    </location>
</feature>
<dbReference type="EMBL" id="CP006841">
    <property type="protein sequence ID" value="ALA68213.1"/>
    <property type="molecule type" value="Genomic_DNA"/>
</dbReference>
<feature type="domain" description="Acyltransferase 3" evidence="2">
    <location>
        <begin position="20"/>
        <end position="373"/>
    </location>
</feature>
<sequence>MKNASLVSAPPKALKPGFLPSLEGLRAVASIGIIGTHVAFQTGHDTGALWERVLGRFDFFVAVFFALSGFLLWRSHRTGFGGVPPRAAFRRPDRGFAAGWLKYYKKRFARIIPAYWVLVVIVLVALPVGSGADWKTWLTNLTLTQVYFPNSLHGGLTHLWSLSVEVAFYVALPVLAIGLRGIDPHARQGRRILVISLLAAASWAWPYLPIPYPDGVNPHIQPVAYFSWFAVGMVLAELESLQGVQTASARAKVERIQRWARRRPLWIALAIAALVLASVLGPEGLVDLSNWEFTRRLLCGLVFGAAMIGPWAMAPESKFFEHPVMQALGRWSYGIFLWHIAMLSVAFPLLGVNLFSGHLFAVSVVTVALSIPVAAASYALVEEPARRYFGRVWVNR</sequence>
<dbReference type="InterPro" id="IPR050879">
    <property type="entry name" value="Acyltransferase_3"/>
</dbReference>
<feature type="transmembrane region" description="Helical" evidence="1">
    <location>
        <begin position="112"/>
        <end position="132"/>
    </location>
</feature>
<protein>
    <recommendedName>
        <fullName evidence="2">Acyltransferase 3 domain-containing protein</fullName>
    </recommendedName>
</protein>
<reference evidence="3 4" key="1">
    <citation type="submission" date="2013-10" db="EMBL/GenBank/DDBJ databases">
        <title>Complete genome sequence of Corynebacterium lactis DSM 45799(T), isolated from raw cow milk.</title>
        <authorList>
            <person name="Ruckert C."/>
            <person name="Albersmeier A."/>
            <person name="Lipski A."/>
            <person name="Kalinowski J."/>
        </authorList>
    </citation>
    <scope>NUCLEOTIDE SEQUENCE [LARGE SCALE GENOMIC DNA]</scope>
    <source>
        <strain evidence="3 4">RW2-5</strain>
    </source>
</reference>
<dbReference type="InterPro" id="IPR002656">
    <property type="entry name" value="Acyl_transf_3_dom"/>
</dbReference>